<feature type="compositionally biased region" description="Basic and acidic residues" evidence="1">
    <location>
        <begin position="467"/>
        <end position="480"/>
    </location>
</feature>
<dbReference type="AlphaFoldDB" id="A0A9W7XT75"/>
<reference evidence="2" key="1">
    <citation type="submission" date="2022-07" db="EMBL/GenBank/DDBJ databases">
        <title>Phylogenomic reconstructions and comparative analyses of Kickxellomycotina fungi.</title>
        <authorList>
            <person name="Reynolds N.K."/>
            <person name="Stajich J.E."/>
            <person name="Barry K."/>
            <person name="Grigoriev I.V."/>
            <person name="Crous P."/>
            <person name="Smith M.E."/>
        </authorList>
    </citation>
    <scope>NUCLEOTIDE SEQUENCE</scope>
    <source>
        <strain evidence="2">NBRC 32514</strain>
    </source>
</reference>
<proteinExistence type="predicted"/>
<comment type="caution">
    <text evidence="2">The sequence shown here is derived from an EMBL/GenBank/DDBJ whole genome shotgun (WGS) entry which is preliminary data.</text>
</comment>
<feature type="compositionally biased region" description="Low complexity" evidence="1">
    <location>
        <begin position="515"/>
        <end position="534"/>
    </location>
</feature>
<gene>
    <name evidence="2" type="ORF">LPJ53_005050</name>
</gene>
<protein>
    <submittedName>
        <fullName evidence="2">Uncharacterized protein</fullName>
    </submittedName>
</protein>
<name>A0A9W7XT75_9FUNG</name>
<feature type="region of interest" description="Disordered" evidence="1">
    <location>
        <begin position="351"/>
        <end position="597"/>
    </location>
</feature>
<organism evidence="2 3">
    <name type="scientific">Coemansia erecta</name>
    <dbReference type="NCBI Taxonomy" id="147472"/>
    <lineage>
        <taxon>Eukaryota</taxon>
        <taxon>Fungi</taxon>
        <taxon>Fungi incertae sedis</taxon>
        <taxon>Zoopagomycota</taxon>
        <taxon>Kickxellomycotina</taxon>
        <taxon>Kickxellomycetes</taxon>
        <taxon>Kickxellales</taxon>
        <taxon>Kickxellaceae</taxon>
        <taxon>Coemansia</taxon>
    </lineage>
</organism>
<dbReference type="Proteomes" id="UP001149813">
    <property type="component" value="Unassembled WGS sequence"/>
</dbReference>
<feature type="compositionally biased region" description="Basic residues" evidence="1">
    <location>
        <begin position="575"/>
        <end position="585"/>
    </location>
</feature>
<dbReference type="EMBL" id="JANBOJ010000273">
    <property type="protein sequence ID" value="KAJ1720299.1"/>
    <property type="molecule type" value="Genomic_DNA"/>
</dbReference>
<evidence type="ECO:0000313" key="3">
    <source>
        <dbReference type="Proteomes" id="UP001149813"/>
    </source>
</evidence>
<feature type="compositionally biased region" description="Pro residues" evidence="1">
    <location>
        <begin position="403"/>
        <end position="436"/>
    </location>
</feature>
<evidence type="ECO:0000256" key="1">
    <source>
        <dbReference type="SAM" id="MobiDB-lite"/>
    </source>
</evidence>
<dbReference type="OrthoDB" id="5579731at2759"/>
<feature type="compositionally biased region" description="Basic and acidic residues" evidence="1">
    <location>
        <begin position="555"/>
        <end position="574"/>
    </location>
</feature>
<evidence type="ECO:0000313" key="2">
    <source>
        <dbReference type="EMBL" id="KAJ1720299.1"/>
    </source>
</evidence>
<accession>A0A9W7XT75</accession>
<sequence>MGRVSASQVLHRLKRNGTYDAMRQEMQTTFAAGPRGQEFAEQALEILQSATADRAYQRLPPSERSDYLGQRLQSRLAALGFFERLDTEARNFWLSAARQAQMHRRIVQAAREAAGMEQARRESSTGCRALEVDPPRISSNGRTHNFYRRGETVAAFVALGDPLCTHAPYICLAAEILACDAQRNAYTIVDPDAAASGGQATWAVHWDQIIVNKRAHEYAYREGEQVYAMYREDAAAAGGGEAGMRVTTEYFPARVERVGAVSVAVRFDAGGLAHVYYDELFAAGKIGFLRRCSEMRRRREGMGSESATVESLGRQVPSFTGFWPDQACPALGKHGRRVRYRQPPPMLVAYEPRAESRGGVLPGHTESAQSRGGVPPSHAESAQSLSAGSDMDTASSSSHVRSPSPPRVPASLPPPPPSLPPPSLPVPAPAPAPVPAPLQHAPSAPARSRQPSTSDEEGEIALPGAGAREEGEFIGHDAPRARQPRRPSVERPRRSRSPEGALRHRASRWDRGPEPQSQPHLHQQPHQQLQQPPSRYSRGGARYDERRSTYGGRDTWYREADPRDAWRRSPEHREHRERRRSRSRMRYAPYGGEYEHR</sequence>
<keyword evidence="3" id="KW-1185">Reference proteome</keyword>